<dbReference type="InterPro" id="IPR049173">
    <property type="entry name" value="NucS_N_sf"/>
</dbReference>
<comment type="similarity">
    <text evidence="6">Belongs to the NucS endonuclease family.</text>
</comment>
<evidence type="ECO:0000313" key="10">
    <source>
        <dbReference type="Proteomes" id="UP000282322"/>
    </source>
</evidence>
<dbReference type="GO" id="GO:0003677">
    <property type="term" value="F:DNA binding"/>
    <property type="evidence" value="ECO:0007669"/>
    <property type="project" value="UniProtKB-KW"/>
</dbReference>
<evidence type="ECO:0000259" key="8">
    <source>
        <dbReference type="Pfam" id="PF21003"/>
    </source>
</evidence>
<feature type="domain" description="Endonuclease NucS N-terminal PH-like" evidence="8">
    <location>
        <begin position="28"/>
        <end position="123"/>
    </location>
</feature>
<keyword evidence="10" id="KW-1185">Reference proteome</keyword>
<keyword evidence="5 6" id="KW-0238">DNA-binding</keyword>
<dbReference type="InterPro" id="IPR048301">
    <property type="entry name" value="NucS_C"/>
</dbReference>
<dbReference type="PANTHER" id="PTHR38814:SF1">
    <property type="entry name" value="ENDONUCLEASE NUCS"/>
    <property type="match status" value="1"/>
</dbReference>
<keyword evidence="1 6" id="KW-0963">Cytoplasm</keyword>
<keyword evidence="4 6" id="KW-0378">Hydrolase</keyword>
<proteinExistence type="inferred from homology"/>
<keyword evidence="3 6" id="KW-0255">Endonuclease</keyword>
<dbReference type="GO" id="GO:0005737">
    <property type="term" value="C:cytoplasm"/>
    <property type="evidence" value="ECO:0007669"/>
    <property type="project" value="UniProtKB-SubCell"/>
</dbReference>
<accession>A0A3P3R6R9</accession>
<feature type="domain" description="Endonuclease NucS C-terminal" evidence="7">
    <location>
        <begin position="129"/>
        <end position="237"/>
    </location>
</feature>
<dbReference type="GO" id="GO:0000014">
    <property type="term" value="F:single-stranded DNA endodeoxyribonuclease activity"/>
    <property type="evidence" value="ECO:0007669"/>
    <property type="project" value="UniProtKB-UniRule"/>
</dbReference>
<dbReference type="Pfam" id="PF21003">
    <property type="entry name" value="NucS_N"/>
    <property type="match status" value="1"/>
</dbReference>
<dbReference type="InterPro" id="IPR002793">
    <property type="entry name" value="Endonuclease_NucS"/>
</dbReference>
<dbReference type="Gene3D" id="3.40.1350.10">
    <property type="match status" value="1"/>
</dbReference>
<keyword evidence="2 6" id="KW-0540">Nuclease</keyword>
<sequence length="240" mass="26535">MGVTTRSRPDVHTAAELIDESLDAGHVCSIVGRCTVAYDGRTQSTLPAGERLVVCKPDGTLLVHHAAGHKPVNWQPPGGTHDITLIDGELHLQSRRDAPDERVEIRFTDLRQVSAYALEEDHDRDVTGSEDDLRQRILEQPTLVEEGFQPRMTERETSAGPVDIYGVDANGTPVIVECKRRRVGPDAVGQLARYVAAAEREYTTKTVRGILIAPSITDRAERELTQHELKWVALDPIHSV</sequence>
<dbReference type="EC" id="3.1.-.-" evidence="6"/>
<evidence type="ECO:0000256" key="5">
    <source>
        <dbReference type="ARBA" id="ARBA00023125"/>
    </source>
</evidence>
<dbReference type="CDD" id="cd22341">
    <property type="entry name" value="NucS-like"/>
    <property type="match status" value="1"/>
</dbReference>
<organism evidence="9 10">
    <name type="scientific">Halocatena pleomorpha</name>
    <dbReference type="NCBI Taxonomy" id="1785090"/>
    <lineage>
        <taxon>Archaea</taxon>
        <taxon>Methanobacteriati</taxon>
        <taxon>Methanobacteriota</taxon>
        <taxon>Stenosarchaea group</taxon>
        <taxon>Halobacteria</taxon>
        <taxon>Halobacteriales</taxon>
        <taxon>Natronomonadaceae</taxon>
        <taxon>Halocatena</taxon>
    </lineage>
</organism>
<protein>
    <recommendedName>
        <fullName evidence="6">Endonuclease NucS</fullName>
        <ecNumber evidence="6">3.1.-.-</ecNumber>
    </recommendedName>
</protein>
<dbReference type="HAMAP" id="MF_00722">
    <property type="entry name" value="NucS"/>
    <property type="match status" value="1"/>
</dbReference>
<dbReference type="NCBIfam" id="NF003270">
    <property type="entry name" value="PRK04247.1"/>
    <property type="match status" value="1"/>
</dbReference>
<evidence type="ECO:0000256" key="4">
    <source>
        <dbReference type="ARBA" id="ARBA00022801"/>
    </source>
</evidence>
<dbReference type="AlphaFoldDB" id="A0A3P3R6R9"/>
<reference evidence="9 10" key="1">
    <citation type="submission" date="2018-11" db="EMBL/GenBank/DDBJ databases">
        <title>Taxonoimc description of Halomarina strain SPP-AMP-1.</title>
        <authorList>
            <person name="Pal Y."/>
            <person name="Srinivasana K."/>
            <person name="Verma A."/>
            <person name="Kumar P."/>
        </authorList>
    </citation>
    <scope>NUCLEOTIDE SEQUENCE [LARGE SCALE GENOMIC DNA]</scope>
    <source>
        <strain evidence="9 10">SPP-AMP-1</strain>
    </source>
</reference>
<dbReference type="EMBL" id="RRCH01000033">
    <property type="protein sequence ID" value="RRJ28698.1"/>
    <property type="molecule type" value="Genomic_DNA"/>
</dbReference>
<dbReference type="InterPro" id="IPR011856">
    <property type="entry name" value="tRNA_endonuc-like_dom_sf"/>
</dbReference>
<comment type="function">
    <text evidence="6">Cleaves both 3' and 5' ssDNA extremities of branched DNA structures.</text>
</comment>
<dbReference type="RefSeq" id="WP_124956094.1">
    <property type="nucleotide sequence ID" value="NZ_RRCH01000033.1"/>
</dbReference>
<dbReference type="Pfam" id="PF01939">
    <property type="entry name" value="NucS_C"/>
    <property type="match status" value="1"/>
</dbReference>
<evidence type="ECO:0000256" key="3">
    <source>
        <dbReference type="ARBA" id="ARBA00022759"/>
    </source>
</evidence>
<evidence type="ECO:0000313" key="9">
    <source>
        <dbReference type="EMBL" id="RRJ28698.1"/>
    </source>
</evidence>
<comment type="caution">
    <text evidence="9">The sequence shown here is derived from an EMBL/GenBank/DDBJ whole genome shotgun (WGS) entry which is preliminary data.</text>
</comment>
<evidence type="ECO:0000259" key="7">
    <source>
        <dbReference type="Pfam" id="PF01939"/>
    </source>
</evidence>
<dbReference type="Proteomes" id="UP000282322">
    <property type="component" value="Unassembled WGS sequence"/>
</dbReference>
<dbReference type="Gene3D" id="2.70.180.20">
    <property type="match status" value="1"/>
</dbReference>
<dbReference type="PANTHER" id="PTHR38814">
    <property type="entry name" value="ENDONUCLEASE NUCS"/>
    <property type="match status" value="1"/>
</dbReference>
<evidence type="ECO:0000256" key="6">
    <source>
        <dbReference type="HAMAP-Rule" id="MF_00722"/>
    </source>
</evidence>
<gene>
    <name evidence="6" type="primary">nucS</name>
    <name evidence="9" type="ORF">EIK79_14915</name>
</gene>
<evidence type="ECO:0000256" key="2">
    <source>
        <dbReference type="ARBA" id="ARBA00022722"/>
    </source>
</evidence>
<dbReference type="OrthoDB" id="15177at2157"/>
<name>A0A3P3R6R9_9EURY</name>
<comment type="subcellular location">
    <subcellularLocation>
        <location evidence="6">Cytoplasm</location>
    </subcellularLocation>
</comment>
<dbReference type="InterPro" id="IPR048302">
    <property type="entry name" value="NucS_N"/>
</dbReference>
<evidence type="ECO:0000256" key="1">
    <source>
        <dbReference type="ARBA" id="ARBA00022490"/>
    </source>
</evidence>